<keyword evidence="2" id="KW-1133">Transmembrane helix</keyword>
<evidence type="ECO:0000256" key="2">
    <source>
        <dbReference type="SAM" id="Phobius"/>
    </source>
</evidence>
<dbReference type="RefSeq" id="WP_203221078.1">
    <property type="nucleotide sequence ID" value="NZ_JAETXL010000003.1"/>
</dbReference>
<feature type="compositionally biased region" description="Polar residues" evidence="1">
    <location>
        <begin position="450"/>
        <end position="467"/>
    </location>
</feature>
<comment type="caution">
    <text evidence="3">The sequence shown here is derived from an EMBL/GenBank/DDBJ whole genome shotgun (WGS) entry which is preliminary data.</text>
</comment>
<reference evidence="3 4" key="1">
    <citation type="submission" date="2021-01" db="EMBL/GenBank/DDBJ databases">
        <title>Genome sequencing of Micromonospora fiedleri MG-37.</title>
        <authorList>
            <person name="Moreland P.E.J."/>
            <person name="Stach J.E.M."/>
        </authorList>
    </citation>
    <scope>NUCLEOTIDE SEQUENCE [LARGE SCALE GENOMIC DNA]</scope>
    <source>
        <strain evidence="3 4">MG-37</strain>
    </source>
</reference>
<name>A0ABS1UIR7_9ACTN</name>
<evidence type="ECO:0000256" key="1">
    <source>
        <dbReference type="SAM" id="MobiDB-lite"/>
    </source>
</evidence>
<evidence type="ECO:0000313" key="4">
    <source>
        <dbReference type="Proteomes" id="UP000661193"/>
    </source>
</evidence>
<gene>
    <name evidence="3" type="ORF">JMF97_08720</name>
</gene>
<keyword evidence="2" id="KW-0472">Membrane</keyword>
<keyword evidence="4" id="KW-1185">Reference proteome</keyword>
<feature type="transmembrane region" description="Helical" evidence="2">
    <location>
        <begin position="47"/>
        <end position="69"/>
    </location>
</feature>
<organism evidence="3 4">
    <name type="scientific">Micromonospora fiedleri</name>
    <dbReference type="NCBI Taxonomy" id="1157498"/>
    <lineage>
        <taxon>Bacteria</taxon>
        <taxon>Bacillati</taxon>
        <taxon>Actinomycetota</taxon>
        <taxon>Actinomycetes</taxon>
        <taxon>Micromonosporales</taxon>
        <taxon>Micromonosporaceae</taxon>
        <taxon>Micromonospora</taxon>
    </lineage>
</organism>
<sequence>MTENVETRLREALHTEADTVAVTADPWPRFTRREAGHRRARRIRTGAIAACLAAAVAIQTNLIPLPGWVPGIAVASSPSPLTDGPARGDLAADRNWTDGLLSQVADLQDPEGWWKVTDRDDIRIVYADDIPGRRIALLLVPLRLGLLTDSTLVWFSGPPGAEPEQMQQGGNEPADIPVAIWMESDPTNGGAAVVIGPAGSTVTINGFSGYSATGVVESHQLSSSVGTGIGVTSLPPTDLVGGPALTARVTNGDTLIYDGPVYGGWSGSDSDRQEPTDEMLTAAVRHTRGTVMDRAVLARFISHALRDSRLSAQDVTIRVRWCGTINDKPAALFTIQPTDGGVIAYAIHGDTTGWRTDLRLLLPADGAEQRPIAWRMRAEGGDARTDRVNLVAPPGAVTAAVTALDDTPSPVALDASGFGSTTIPQHKPATVSASTADGTPFISTPVPAFETNSGGLPGASRNTRITD</sequence>
<keyword evidence="2" id="KW-0812">Transmembrane</keyword>
<accession>A0ABS1UIR7</accession>
<protein>
    <submittedName>
        <fullName evidence="3">Uncharacterized protein</fullName>
    </submittedName>
</protein>
<feature type="region of interest" description="Disordered" evidence="1">
    <location>
        <begin position="445"/>
        <end position="467"/>
    </location>
</feature>
<dbReference type="Proteomes" id="UP000661193">
    <property type="component" value="Unassembled WGS sequence"/>
</dbReference>
<dbReference type="EMBL" id="JAETXL010000003">
    <property type="protein sequence ID" value="MBL6276241.1"/>
    <property type="molecule type" value="Genomic_DNA"/>
</dbReference>
<proteinExistence type="predicted"/>
<evidence type="ECO:0000313" key="3">
    <source>
        <dbReference type="EMBL" id="MBL6276241.1"/>
    </source>
</evidence>